<evidence type="ECO:0000313" key="1">
    <source>
        <dbReference type="EMBL" id="WHS18780.1"/>
    </source>
</evidence>
<organism evidence="1 2">
    <name type="scientific">Ligilactobacillus salivarius</name>
    <dbReference type="NCBI Taxonomy" id="1624"/>
    <lineage>
        <taxon>Bacteria</taxon>
        <taxon>Bacillati</taxon>
        <taxon>Bacillota</taxon>
        <taxon>Bacilli</taxon>
        <taxon>Lactobacillales</taxon>
        <taxon>Lactobacillaceae</taxon>
        <taxon>Ligilactobacillus</taxon>
    </lineage>
</organism>
<evidence type="ECO:0000313" key="2">
    <source>
        <dbReference type="Proteomes" id="UP001224533"/>
    </source>
</evidence>
<accession>A0ABD7YXM9</accession>
<proteinExistence type="predicted"/>
<name>A0ABD7YXM9_9LACO</name>
<dbReference type="AlphaFoldDB" id="A0ABD7YXM9"/>
<reference evidence="1 2" key="1">
    <citation type="submission" date="2022-12" db="EMBL/GenBank/DDBJ databases">
        <title>Assessment of beneficial effects and identification of host adaptation-associated genes of Ligilactobacillus salivarius isolated from Meles meles.</title>
        <authorList>
            <person name="Wang Y."/>
        </authorList>
    </citation>
    <scope>NUCLEOTIDE SEQUENCE [LARGE SCALE GENOMIC DNA]</scope>
    <source>
        <strain evidence="1 2">S35</strain>
        <plasmid evidence="1 2">unnamed1</plasmid>
    </source>
</reference>
<dbReference type="EMBL" id="CP114510">
    <property type="protein sequence ID" value="WHS18780.1"/>
    <property type="molecule type" value="Genomic_DNA"/>
</dbReference>
<keyword evidence="1" id="KW-0614">Plasmid</keyword>
<dbReference type="Proteomes" id="UP001224533">
    <property type="component" value="Plasmid unnamed1"/>
</dbReference>
<sequence length="71" mass="7542">MKQDITIEKEIHLSDDELCKVIGGGWGDAFTGIFGIFGKSPTLEELNGSRTRGFSSRSCSPYGTGGTPNAC</sequence>
<protein>
    <submittedName>
        <fullName evidence="1">ComC/BlpC family peptide pheromone/bacteriocin</fullName>
    </submittedName>
</protein>
<gene>
    <name evidence="1" type="ORF">O2U02_09680</name>
</gene>
<geneLocation type="plasmid" evidence="1 2">
    <name>unnamed1</name>
</geneLocation>